<dbReference type="AlphaFoldDB" id="A0A0R1F5H7"/>
<organism evidence="7 8">
    <name type="scientific">Loigolactobacillus coryniformis subsp. coryniformis KCTC 3167 = DSM 20001</name>
    <dbReference type="NCBI Taxonomy" id="913848"/>
    <lineage>
        <taxon>Bacteria</taxon>
        <taxon>Bacillati</taxon>
        <taxon>Bacillota</taxon>
        <taxon>Bacilli</taxon>
        <taxon>Lactobacillales</taxon>
        <taxon>Lactobacillaceae</taxon>
        <taxon>Loigolactobacillus</taxon>
    </lineage>
</organism>
<dbReference type="PROSITE" id="PS00671">
    <property type="entry name" value="D_2_HYDROXYACID_DH_3"/>
    <property type="match status" value="1"/>
</dbReference>
<evidence type="ECO:0000313" key="7">
    <source>
        <dbReference type="EMBL" id="KRK14340.1"/>
    </source>
</evidence>
<keyword evidence="3" id="KW-0520">NAD</keyword>
<dbReference type="GO" id="GO:0016616">
    <property type="term" value="F:oxidoreductase activity, acting on the CH-OH group of donors, NAD or NADP as acceptor"/>
    <property type="evidence" value="ECO:0007669"/>
    <property type="project" value="InterPro"/>
</dbReference>
<dbReference type="InterPro" id="IPR029753">
    <property type="entry name" value="D-isomer_DH_CS"/>
</dbReference>
<evidence type="ECO:0000256" key="1">
    <source>
        <dbReference type="ARBA" id="ARBA00005854"/>
    </source>
</evidence>
<dbReference type="Pfam" id="PF00389">
    <property type="entry name" value="2-Hacid_dh"/>
    <property type="match status" value="1"/>
</dbReference>
<sequence length="337" mass="36280">MKWYTTDVVTKNKGAFLMSKVFLSAKLPTATTQILTDHHFTVQTYTGTGLISHAELLRQVSDVDYLITPLSTQVDAEVIDAAPHLKLIANFGAGFNNIDAAYAKTKGIQVTNTPAVSTNSVAEVTIGLMLALSHRMVEGDQQMRTTGFPGWAPLYFLGHEIAGKTLGIVGFGNIGREVARKARALAVNVQYWQPHRLSDPEERSLGVTYASFADLVANSDFISINAPQTKENHHQFDAAIFQQMKATAYLINVGRGPIVDEAALLTALQQKEIGGAALDVYEHEPAVTAGLEKLTNVILTPHIGNATVEARAAMGTIVANNVVLVEQGQAAKFIVNG</sequence>
<dbReference type="Proteomes" id="UP000051181">
    <property type="component" value="Unassembled WGS sequence"/>
</dbReference>
<reference evidence="7 8" key="1">
    <citation type="journal article" date="2015" name="Genome Announc.">
        <title>Expanding the biotechnology potential of lactobacilli through comparative genomics of 213 strains and associated genera.</title>
        <authorList>
            <person name="Sun Z."/>
            <person name="Harris H.M."/>
            <person name="McCann A."/>
            <person name="Guo C."/>
            <person name="Argimon S."/>
            <person name="Zhang W."/>
            <person name="Yang X."/>
            <person name="Jeffery I.B."/>
            <person name="Cooney J.C."/>
            <person name="Kagawa T.F."/>
            <person name="Liu W."/>
            <person name="Song Y."/>
            <person name="Salvetti E."/>
            <person name="Wrobel A."/>
            <person name="Rasinkangas P."/>
            <person name="Parkhill J."/>
            <person name="Rea M.C."/>
            <person name="O'Sullivan O."/>
            <person name="Ritari J."/>
            <person name="Douillard F.P."/>
            <person name="Paul Ross R."/>
            <person name="Yang R."/>
            <person name="Briner A.E."/>
            <person name="Felis G.E."/>
            <person name="de Vos W.M."/>
            <person name="Barrangou R."/>
            <person name="Klaenhammer T.R."/>
            <person name="Caufield P.W."/>
            <person name="Cui Y."/>
            <person name="Zhang H."/>
            <person name="O'Toole P.W."/>
        </authorList>
    </citation>
    <scope>NUCLEOTIDE SEQUENCE [LARGE SCALE GENOMIC DNA]</scope>
    <source>
        <strain evidence="7 8">DSM 20001</strain>
    </source>
</reference>
<dbReference type="CDD" id="cd12178">
    <property type="entry name" value="2-Hacid_dh_13"/>
    <property type="match status" value="1"/>
</dbReference>
<evidence type="ECO:0000259" key="5">
    <source>
        <dbReference type="Pfam" id="PF00389"/>
    </source>
</evidence>
<dbReference type="EMBL" id="AZCN01000088">
    <property type="protein sequence ID" value="KRK14340.1"/>
    <property type="molecule type" value="Genomic_DNA"/>
</dbReference>
<evidence type="ECO:0000259" key="6">
    <source>
        <dbReference type="Pfam" id="PF02826"/>
    </source>
</evidence>
<dbReference type="Pfam" id="PF02826">
    <property type="entry name" value="2-Hacid_dh_C"/>
    <property type="match status" value="1"/>
</dbReference>
<dbReference type="InterPro" id="IPR006140">
    <property type="entry name" value="D-isomer_DH_NAD-bd"/>
</dbReference>
<dbReference type="Gene3D" id="3.40.50.720">
    <property type="entry name" value="NAD(P)-binding Rossmann-like Domain"/>
    <property type="match status" value="2"/>
</dbReference>
<protein>
    <submittedName>
        <fullName evidence="7">Glyoxylate reductase</fullName>
    </submittedName>
</protein>
<dbReference type="PANTHER" id="PTHR42789">
    <property type="entry name" value="D-ISOMER SPECIFIC 2-HYDROXYACID DEHYDROGENASE FAMILY PROTEIN (AFU_ORTHOLOGUE AFUA_6G10090)"/>
    <property type="match status" value="1"/>
</dbReference>
<name>A0A0R1F5H7_9LACO</name>
<dbReference type="eggNOG" id="COG1052">
    <property type="taxonomic scope" value="Bacteria"/>
</dbReference>
<dbReference type="InterPro" id="IPR006139">
    <property type="entry name" value="D-isomer_2_OHA_DH_cat_dom"/>
</dbReference>
<gene>
    <name evidence="7" type="ORF">FD22_GL002470</name>
</gene>
<dbReference type="FunFam" id="3.40.50.720:FF:000203">
    <property type="entry name" value="D-3-phosphoglycerate dehydrogenase (SerA)"/>
    <property type="match status" value="1"/>
</dbReference>
<keyword evidence="2 4" id="KW-0560">Oxidoreductase</keyword>
<comment type="caution">
    <text evidence="7">The sequence shown here is derived from an EMBL/GenBank/DDBJ whole genome shotgun (WGS) entry which is preliminary data.</text>
</comment>
<feature type="domain" description="D-isomer specific 2-hydroxyacid dehydrogenase NAD-binding" evidence="6">
    <location>
        <begin position="126"/>
        <end position="304"/>
    </location>
</feature>
<feature type="domain" description="D-isomer specific 2-hydroxyacid dehydrogenase catalytic" evidence="5">
    <location>
        <begin position="22"/>
        <end position="336"/>
    </location>
</feature>
<evidence type="ECO:0000256" key="4">
    <source>
        <dbReference type="RuleBase" id="RU003719"/>
    </source>
</evidence>
<dbReference type="SUPFAM" id="SSF51735">
    <property type="entry name" value="NAD(P)-binding Rossmann-fold domains"/>
    <property type="match status" value="1"/>
</dbReference>
<evidence type="ECO:0000256" key="2">
    <source>
        <dbReference type="ARBA" id="ARBA00023002"/>
    </source>
</evidence>
<evidence type="ECO:0000313" key="8">
    <source>
        <dbReference type="Proteomes" id="UP000051181"/>
    </source>
</evidence>
<dbReference type="InterPro" id="IPR050857">
    <property type="entry name" value="D-2-hydroxyacid_DH"/>
</dbReference>
<dbReference type="PATRIC" id="fig|913848.6.peg.2520"/>
<accession>A0A0R1F5H7</accession>
<evidence type="ECO:0000256" key="3">
    <source>
        <dbReference type="ARBA" id="ARBA00023027"/>
    </source>
</evidence>
<dbReference type="InterPro" id="IPR036291">
    <property type="entry name" value="NAD(P)-bd_dom_sf"/>
</dbReference>
<proteinExistence type="inferred from homology"/>
<dbReference type="SUPFAM" id="SSF52283">
    <property type="entry name" value="Formate/glycerate dehydrogenase catalytic domain-like"/>
    <property type="match status" value="1"/>
</dbReference>
<dbReference type="GO" id="GO:0051287">
    <property type="term" value="F:NAD binding"/>
    <property type="evidence" value="ECO:0007669"/>
    <property type="project" value="InterPro"/>
</dbReference>
<dbReference type="PANTHER" id="PTHR42789:SF1">
    <property type="entry name" value="D-ISOMER SPECIFIC 2-HYDROXYACID DEHYDROGENASE FAMILY PROTEIN (AFU_ORTHOLOGUE AFUA_6G10090)"/>
    <property type="match status" value="1"/>
</dbReference>
<comment type="similarity">
    <text evidence="1 4">Belongs to the D-isomer specific 2-hydroxyacid dehydrogenase family.</text>
</comment>